<evidence type="ECO:0000259" key="10">
    <source>
        <dbReference type="Pfam" id="PF04963"/>
    </source>
</evidence>
<dbReference type="Pfam" id="PF00309">
    <property type="entry name" value="Sigma54_AID"/>
    <property type="match status" value="1"/>
</dbReference>
<dbReference type="PANTHER" id="PTHR32248:SF4">
    <property type="entry name" value="RNA POLYMERASE SIGMA-54 FACTOR"/>
    <property type="match status" value="1"/>
</dbReference>
<evidence type="ECO:0000256" key="3">
    <source>
        <dbReference type="ARBA" id="ARBA00022679"/>
    </source>
</evidence>
<keyword evidence="8" id="KW-0804">Transcription</keyword>
<dbReference type="InterPro" id="IPR007046">
    <property type="entry name" value="RNA_pol_sigma_54_core-bd"/>
</dbReference>
<dbReference type="RefSeq" id="WP_066548305.1">
    <property type="nucleotide sequence ID" value="NZ_MASJ01000040.1"/>
</dbReference>
<evidence type="ECO:0000259" key="9">
    <source>
        <dbReference type="Pfam" id="PF04552"/>
    </source>
</evidence>
<dbReference type="OrthoDB" id="9814402at2"/>
<dbReference type="NCBIfam" id="TIGR02395">
    <property type="entry name" value="rpoN_sigma"/>
    <property type="match status" value="1"/>
</dbReference>
<dbReference type="Pfam" id="PF04552">
    <property type="entry name" value="Sigma54_DBD"/>
    <property type="match status" value="1"/>
</dbReference>
<dbReference type="InterPro" id="IPR007634">
    <property type="entry name" value="RNA_pol_sigma_54_DNA-bd"/>
</dbReference>
<protein>
    <submittedName>
        <fullName evidence="11">RNA polymerase sigma-54 factor</fullName>
    </submittedName>
</protein>
<accession>A0A1C0Y633</accession>
<dbReference type="GO" id="GO:0003677">
    <property type="term" value="F:DNA binding"/>
    <property type="evidence" value="ECO:0007669"/>
    <property type="project" value="UniProtKB-KW"/>
</dbReference>
<evidence type="ECO:0000256" key="6">
    <source>
        <dbReference type="ARBA" id="ARBA00023082"/>
    </source>
</evidence>
<keyword evidence="7" id="KW-0238">DNA-binding</keyword>
<name>A0A1C0Y633_9BACL</name>
<dbReference type="Gene3D" id="1.10.10.1330">
    <property type="entry name" value="RNA polymerase sigma-54 factor, core-binding domain"/>
    <property type="match status" value="1"/>
</dbReference>
<evidence type="ECO:0000256" key="5">
    <source>
        <dbReference type="ARBA" id="ARBA00023015"/>
    </source>
</evidence>
<keyword evidence="6" id="KW-0731">Sigma factor</keyword>
<feature type="domain" description="RNA polymerase sigma factor 54 DNA-binding" evidence="9">
    <location>
        <begin position="283"/>
        <end position="439"/>
    </location>
</feature>
<gene>
    <name evidence="11" type="ORF">A6M13_06920</name>
</gene>
<dbReference type="GO" id="GO:0000428">
    <property type="term" value="C:DNA-directed RNA polymerase complex"/>
    <property type="evidence" value="ECO:0007669"/>
    <property type="project" value="UniProtKB-KW"/>
</dbReference>
<dbReference type="Pfam" id="PF04963">
    <property type="entry name" value="Sigma54_CBD"/>
    <property type="match status" value="1"/>
</dbReference>
<keyword evidence="5" id="KW-0805">Transcription regulation</keyword>
<dbReference type="PANTHER" id="PTHR32248">
    <property type="entry name" value="RNA POLYMERASE SIGMA-54 FACTOR"/>
    <property type="match status" value="1"/>
</dbReference>
<sequence>MNFELHMSQQLQQTLTTEQLQHLEVLQLSDRELEQFLYDKAAENPLLDVTAPSIDELQQTLALATMSSRVQRDGSFTDRTAVIEQTIAAKSSSLDALIEQIPLHANLHAQDRRILKYLIYNLNDAYFLDVCTHEVAERFEVTEAHVLDLLYLLQSFEPVGVGARNATEYLLIQIDQDLYAPPLAATFVEHHLDEIANLSLQALSKRYRISLQETQQIVQYIRSLRPSPSQQQQAVDEGYIIPEVVVEYIDDTWVIQIQHALRPTIQLNEEYVAMLKGDAEHEAYYATCLKQVMLLTQGIEQRDRTLYRLANYFVEQQTAFLEKGLQALTPVRLKDVAEHLSLHESTISRAIRHKYMKTPHGTYALRSLFVKGLINQTGKIDSVMYVKQRIEQLIAAESHEAPLSDQMLTETLQQEGIQISRRTVAKYREELNIRSSAKRVHLYRLQLS</sequence>
<evidence type="ECO:0000256" key="8">
    <source>
        <dbReference type="ARBA" id="ARBA00023163"/>
    </source>
</evidence>
<dbReference type="PROSITE" id="PS00717">
    <property type="entry name" value="SIGMA54_1"/>
    <property type="match status" value="1"/>
</dbReference>
<dbReference type="PROSITE" id="PS50044">
    <property type="entry name" value="SIGMA54_3"/>
    <property type="match status" value="1"/>
</dbReference>
<keyword evidence="2" id="KW-0240">DNA-directed RNA polymerase</keyword>
<reference evidence="11 12" key="1">
    <citation type="submission" date="2016-07" db="EMBL/GenBank/DDBJ databases">
        <title>Caryophanon tenue genome sequencing.</title>
        <authorList>
            <person name="Verma A."/>
            <person name="Pal Y."/>
            <person name="Krishnamurthi S."/>
        </authorList>
    </citation>
    <scope>NUCLEOTIDE SEQUENCE [LARGE SCALE GENOMIC DNA]</scope>
    <source>
        <strain evidence="11 12">DSM 14152</strain>
    </source>
</reference>
<dbReference type="Proteomes" id="UP000093199">
    <property type="component" value="Unassembled WGS sequence"/>
</dbReference>
<dbReference type="InterPro" id="IPR038709">
    <property type="entry name" value="RpoN_core-bd_sf"/>
</dbReference>
<dbReference type="AlphaFoldDB" id="A0A1C0Y633"/>
<evidence type="ECO:0000256" key="7">
    <source>
        <dbReference type="ARBA" id="ARBA00023125"/>
    </source>
</evidence>
<dbReference type="GO" id="GO:0016987">
    <property type="term" value="F:sigma factor activity"/>
    <property type="evidence" value="ECO:0007669"/>
    <property type="project" value="UniProtKB-KW"/>
</dbReference>
<dbReference type="PRINTS" id="PR00045">
    <property type="entry name" value="SIGMA54FCT"/>
</dbReference>
<keyword evidence="3" id="KW-0808">Transferase</keyword>
<dbReference type="GO" id="GO:0006352">
    <property type="term" value="P:DNA-templated transcription initiation"/>
    <property type="evidence" value="ECO:0007669"/>
    <property type="project" value="InterPro"/>
</dbReference>
<dbReference type="PIRSF" id="PIRSF000774">
    <property type="entry name" value="RpoN"/>
    <property type="match status" value="1"/>
</dbReference>
<dbReference type="PROSITE" id="PS00718">
    <property type="entry name" value="SIGMA54_2"/>
    <property type="match status" value="1"/>
</dbReference>
<organism evidence="11 12">
    <name type="scientific">Caryophanon tenue</name>
    <dbReference type="NCBI Taxonomy" id="33978"/>
    <lineage>
        <taxon>Bacteria</taxon>
        <taxon>Bacillati</taxon>
        <taxon>Bacillota</taxon>
        <taxon>Bacilli</taxon>
        <taxon>Bacillales</taxon>
        <taxon>Caryophanaceae</taxon>
        <taxon>Caryophanon</taxon>
    </lineage>
</organism>
<dbReference type="GO" id="GO:0001216">
    <property type="term" value="F:DNA-binding transcription activator activity"/>
    <property type="evidence" value="ECO:0007669"/>
    <property type="project" value="InterPro"/>
</dbReference>
<evidence type="ECO:0000256" key="4">
    <source>
        <dbReference type="ARBA" id="ARBA00022695"/>
    </source>
</evidence>
<comment type="caution">
    <text evidence="11">The sequence shown here is derived from an EMBL/GenBank/DDBJ whole genome shotgun (WGS) entry which is preliminary data.</text>
</comment>
<evidence type="ECO:0000313" key="11">
    <source>
        <dbReference type="EMBL" id="OCS82601.1"/>
    </source>
</evidence>
<evidence type="ECO:0000256" key="2">
    <source>
        <dbReference type="ARBA" id="ARBA00022478"/>
    </source>
</evidence>
<feature type="domain" description="RNA polymerase sigma factor 54 core-binding" evidence="10">
    <location>
        <begin position="83"/>
        <end position="271"/>
    </location>
</feature>
<dbReference type="STRING" id="33978.A6M13_06920"/>
<dbReference type="EMBL" id="MASJ01000040">
    <property type="protein sequence ID" value="OCS82601.1"/>
    <property type="molecule type" value="Genomic_DNA"/>
</dbReference>
<dbReference type="GO" id="GO:0016779">
    <property type="term" value="F:nucleotidyltransferase activity"/>
    <property type="evidence" value="ECO:0007669"/>
    <property type="project" value="UniProtKB-KW"/>
</dbReference>
<keyword evidence="4" id="KW-0548">Nucleotidyltransferase</keyword>
<dbReference type="InterPro" id="IPR000394">
    <property type="entry name" value="RNA_pol_sigma_54"/>
</dbReference>
<evidence type="ECO:0000313" key="12">
    <source>
        <dbReference type="Proteomes" id="UP000093199"/>
    </source>
</evidence>
<proteinExistence type="inferred from homology"/>
<keyword evidence="12" id="KW-1185">Reference proteome</keyword>
<comment type="similarity">
    <text evidence="1">Belongs to the sigma-54 factor family.</text>
</comment>
<evidence type="ECO:0000256" key="1">
    <source>
        <dbReference type="ARBA" id="ARBA00008798"/>
    </source>
</evidence>
<dbReference type="Gene3D" id="1.10.10.60">
    <property type="entry name" value="Homeodomain-like"/>
    <property type="match status" value="1"/>
</dbReference>